<sequence>ARPRHRRQRLGSLPHRAATRPAWGDRDLLRPDGAGRPVSRVAGRGRGAGGVRAGGRDRPGAVAGGRRAARGDEHRPRGGDHAARGAGAAGTGADRRRQPGRDDQRTGGGAGVARVPAPGLRLVRGGLGGPTGDGGADRGDAVAGDHALRDHQTHQRAALPALGRVVRSGRRRGAAGQRLRADGAADAGVRWRHRAPGDAADPLRRAADPGQLPGRTVPGLDLRRGHRRGGRTDLGLRRAAAARRLHRHRGAALWHRGRPGGVRAPSAGGDISGGARGRGNLPGLWGTAGTGAVERPVGGGFGVGSRDLVRGRDGPVPGVDSRTRADV</sequence>
<feature type="non-terminal residue" evidence="2">
    <location>
        <position position="1"/>
    </location>
</feature>
<dbReference type="EMBL" id="CADCWE010000019">
    <property type="protein sequence ID" value="CAA9523268.1"/>
    <property type="molecule type" value="Genomic_DNA"/>
</dbReference>
<reference evidence="2" key="1">
    <citation type="submission" date="2020-02" db="EMBL/GenBank/DDBJ databases">
        <authorList>
            <person name="Meier V. D."/>
        </authorList>
    </citation>
    <scope>NUCLEOTIDE SEQUENCE</scope>
    <source>
        <strain evidence="2">AVDCRST_MAG73</strain>
    </source>
</reference>
<feature type="compositionally biased region" description="Basic and acidic residues" evidence="1">
    <location>
        <begin position="93"/>
        <end position="105"/>
    </location>
</feature>
<feature type="compositionally biased region" description="Low complexity" evidence="1">
    <location>
        <begin position="112"/>
        <end position="124"/>
    </location>
</feature>
<feature type="compositionally biased region" description="Basic and acidic residues" evidence="1">
    <location>
        <begin position="69"/>
        <end position="83"/>
    </location>
</feature>
<evidence type="ECO:0000313" key="2">
    <source>
        <dbReference type="EMBL" id="CAA9523268.1"/>
    </source>
</evidence>
<feature type="compositionally biased region" description="Gly residues" evidence="1">
    <location>
        <begin position="125"/>
        <end position="134"/>
    </location>
</feature>
<feature type="non-terminal residue" evidence="2">
    <location>
        <position position="327"/>
    </location>
</feature>
<feature type="region of interest" description="Disordered" evidence="1">
    <location>
        <begin position="1"/>
        <end position="141"/>
    </location>
</feature>
<organism evidence="2">
    <name type="scientific">uncultured Thermomicrobiales bacterium</name>
    <dbReference type="NCBI Taxonomy" id="1645740"/>
    <lineage>
        <taxon>Bacteria</taxon>
        <taxon>Pseudomonadati</taxon>
        <taxon>Thermomicrobiota</taxon>
        <taxon>Thermomicrobia</taxon>
        <taxon>Thermomicrobiales</taxon>
        <taxon>environmental samples</taxon>
    </lineage>
</organism>
<accession>A0A6J4THB3</accession>
<evidence type="ECO:0000256" key="1">
    <source>
        <dbReference type="SAM" id="MobiDB-lite"/>
    </source>
</evidence>
<gene>
    <name evidence="2" type="ORF">AVDCRST_MAG73-312</name>
</gene>
<feature type="region of interest" description="Disordered" evidence="1">
    <location>
        <begin position="290"/>
        <end position="327"/>
    </location>
</feature>
<name>A0A6J4THB3_9BACT</name>
<feature type="region of interest" description="Disordered" evidence="1">
    <location>
        <begin position="196"/>
        <end position="230"/>
    </location>
</feature>
<protein>
    <submittedName>
        <fullName evidence="2">Uncharacterized protein</fullName>
    </submittedName>
</protein>
<feature type="region of interest" description="Disordered" evidence="1">
    <location>
        <begin position="255"/>
        <end position="275"/>
    </location>
</feature>
<feature type="compositionally biased region" description="Gly residues" evidence="1">
    <location>
        <begin position="44"/>
        <end position="53"/>
    </location>
</feature>
<proteinExistence type="predicted"/>
<dbReference type="AlphaFoldDB" id="A0A6J4THB3"/>